<protein>
    <submittedName>
        <fullName evidence="2">Uncharacterized protein</fullName>
    </submittedName>
</protein>
<proteinExistence type="predicted"/>
<name>A0AAW1V6H5_9CUCU</name>
<feature type="compositionally biased region" description="Basic residues" evidence="1">
    <location>
        <begin position="320"/>
        <end position="330"/>
    </location>
</feature>
<accession>A0AAW1V6H5</accession>
<comment type="caution">
    <text evidence="2">The sequence shown here is derived from an EMBL/GenBank/DDBJ whole genome shotgun (WGS) entry which is preliminary data.</text>
</comment>
<gene>
    <name evidence="2" type="ORF">WA026_004287</name>
</gene>
<dbReference type="EMBL" id="JARQZJ010000122">
    <property type="protein sequence ID" value="KAK9889003.1"/>
    <property type="molecule type" value="Genomic_DNA"/>
</dbReference>
<evidence type="ECO:0000313" key="3">
    <source>
        <dbReference type="Proteomes" id="UP001431783"/>
    </source>
</evidence>
<dbReference type="Proteomes" id="UP001431783">
    <property type="component" value="Unassembled WGS sequence"/>
</dbReference>
<dbReference type="AlphaFoldDB" id="A0AAW1V6H5"/>
<sequence length="350" mass="39461">MSKSSSGKTPAFLHVPMEKRSETEASEMDLRMLRMENSYLKTLVEDLKNRNDRKNVNSNRVQASKSNTVKLATVSDSVVSALPMRPRQNVRDISSENINIHNLNKRAGDPERIHELKPSDLTENDEMIMSQEKRENLLQNEWTEIKSRRNKSLLSKGIICKGTTSSFSGVPQKRWIYVGRISGKNVEESVIKEYVRVGLDSDLVEVKKLVSKGINSSFSVGVPSEDMYQKIMNEEFWRNGVLIRDFSFENFFHKNSIVQQKRTQNGSGKRAMTSGAADATAARRAGAVARSRVDEIRIHDRPGAHAADNCRIPSGEGRARIRRREKRSSRTGKCGAECSYRNISRATKAG</sequence>
<reference evidence="2 3" key="1">
    <citation type="submission" date="2023-03" db="EMBL/GenBank/DDBJ databases">
        <title>Genome insight into feeding habits of ladybird beetles.</title>
        <authorList>
            <person name="Li H.-S."/>
            <person name="Huang Y.-H."/>
            <person name="Pang H."/>
        </authorList>
    </citation>
    <scope>NUCLEOTIDE SEQUENCE [LARGE SCALE GENOMIC DNA]</scope>
    <source>
        <strain evidence="2">SYSU_2023b</strain>
        <tissue evidence="2">Whole body</tissue>
    </source>
</reference>
<feature type="compositionally biased region" description="Low complexity" evidence="1">
    <location>
        <begin position="270"/>
        <end position="283"/>
    </location>
</feature>
<evidence type="ECO:0000313" key="2">
    <source>
        <dbReference type="EMBL" id="KAK9889003.1"/>
    </source>
</evidence>
<evidence type="ECO:0000256" key="1">
    <source>
        <dbReference type="SAM" id="MobiDB-lite"/>
    </source>
</evidence>
<feature type="region of interest" description="Disordered" evidence="1">
    <location>
        <begin position="261"/>
        <end position="283"/>
    </location>
</feature>
<keyword evidence="3" id="KW-1185">Reference proteome</keyword>
<organism evidence="2 3">
    <name type="scientific">Henosepilachna vigintioctopunctata</name>
    <dbReference type="NCBI Taxonomy" id="420089"/>
    <lineage>
        <taxon>Eukaryota</taxon>
        <taxon>Metazoa</taxon>
        <taxon>Ecdysozoa</taxon>
        <taxon>Arthropoda</taxon>
        <taxon>Hexapoda</taxon>
        <taxon>Insecta</taxon>
        <taxon>Pterygota</taxon>
        <taxon>Neoptera</taxon>
        <taxon>Endopterygota</taxon>
        <taxon>Coleoptera</taxon>
        <taxon>Polyphaga</taxon>
        <taxon>Cucujiformia</taxon>
        <taxon>Coccinelloidea</taxon>
        <taxon>Coccinellidae</taxon>
        <taxon>Epilachninae</taxon>
        <taxon>Epilachnini</taxon>
        <taxon>Henosepilachna</taxon>
    </lineage>
</organism>
<feature type="region of interest" description="Disordered" evidence="1">
    <location>
        <begin position="302"/>
        <end position="334"/>
    </location>
</feature>